<dbReference type="Pfam" id="PF13676">
    <property type="entry name" value="TIR_2"/>
    <property type="match status" value="1"/>
</dbReference>
<gene>
    <name evidence="2" type="ORF">LZ496_02365</name>
</gene>
<protein>
    <submittedName>
        <fullName evidence="2">Toll/interleukin-1 receptor domain-containing protein</fullName>
    </submittedName>
</protein>
<dbReference type="Gene3D" id="3.40.50.10140">
    <property type="entry name" value="Toll/interleukin-1 receptor homology (TIR) domain"/>
    <property type="match status" value="1"/>
</dbReference>
<evidence type="ECO:0000313" key="2">
    <source>
        <dbReference type="EMBL" id="MCL6697629.1"/>
    </source>
</evidence>
<feature type="domain" description="TIR" evidence="1">
    <location>
        <begin position="4"/>
        <end position="59"/>
    </location>
</feature>
<keyword evidence="2" id="KW-0675">Receptor</keyword>
<dbReference type="SUPFAM" id="SSF52200">
    <property type="entry name" value="Toll/Interleukin receptor TIR domain"/>
    <property type="match status" value="1"/>
</dbReference>
<dbReference type="EMBL" id="JAMGBA010000001">
    <property type="protein sequence ID" value="MCL6697629.1"/>
    <property type="molecule type" value="Genomic_DNA"/>
</dbReference>
<dbReference type="InterPro" id="IPR035897">
    <property type="entry name" value="Toll_tir_struct_dom_sf"/>
</dbReference>
<proteinExistence type="predicted"/>
<organism evidence="2 3">
    <name type="scientific">Sphingomonas caseinilyticus</name>
    <dbReference type="NCBI Taxonomy" id="2908205"/>
    <lineage>
        <taxon>Bacteria</taxon>
        <taxon>Pseudomonadati</taxon>
        <taxon>Pseudomonadota</taxon>
        <taxon>Alphaproteobacteria</taxon>
        <taxon>Sphingomonadales</taxon>
        <taxon>Sphingomonadaceae</taxon>
        <taxon>Sphingomonas</taxon>
    </lineage>
</organism>
<accession>A0ABT0RRI8</accession>
<dbReference type="InterPro" id="IPR000157">
    <property type="entry name" value="TIR_dom"/>
</dbReference>
<evidence type="ECO:0000259" key="1">
    <source>
        <dbReference type="Pfam" id="PF13676"/>
    </source>
</evidence>
<keyword evidence="3" id="KW-1185">Reference proteome</keyword>
<reference evidence="2 3" key="1">
    <citation type="submission" date="2022-05" db="EMBL/GenBank/DDBJ databases">
        <authorList>
            <person name="Jo J.-H."/>
            <person name="Im W.-T."/>
        </authorList>
    </citation>
    <scope>NUCLEOTIDE SEQUENCE [LARGE SCALE GENOMIC DNA]</scope>
    <source>
        <strain evidence="2 3">NSE70-1</strain>
    </source>
</reference>
<dbReference type="Proteomes" id="UP001203410">
    <property type="component" value="Unassembled WGS sequence"/>
</dbReference>
<name>A0ABT0RRI8_9SPHN</name>
<evidence type="ECO:0000313" key="3">
    <source>
        <dbReference type="Proteomes" id="UP001203410"/>
    </source>
</evidence>
<sequence>MATVFLSYDHDDVERAAPIASALEKGGHSVWWDRHIHGGAAFNDEIEAAVEAANAVVVL</sequence>
<comment type="caution">
    <text evidence="2">The sequence shown here is derived from an EMBL/GenBank/DDBJ whole genome shotgun (WGS) entry which is preliminary data.</text>
</comment>
<dbReference type="RefSeq" id="WP_249902990.1">
    <property type="nucleotide sequence ID" value="NZ_JAMGBA010000001.1"/>
</dbReference>